<evidence type="ECO:0000256" key="6">
    <source>
        <dbReference type="ARBA" id="ARBA00022946"/>
    </source>
</evidence>
<dbReference type="InterPro" id="IPR020843">
    <property type="entry name" value="ER"/>
</dbReference>
<evidence type="ECO:0000256" key="9">
    <source>
        <dbReference type="ARBA" id="ARBA00023128"/>
    </source>
</evidence>
<dbReference type="InterPro" id="IPR051034">
    <property type="entry name" value="Mito_Enoyl-ACP_Reductase"/>
</dbReference>
<dbReference type="CDD" id="cd08290">
    <property type="entry name" value="ETR"/>
    <property type="match status" value="1"/>
</dbReference>
<evidence type="ECO:0000256" key="3">
    <source>
        <dbReference type="ARBA" id="ARBA00022516"/>
    </source>
</evidence>
<dbReference type="Pfam" id="PF08240">
    <property type="entry name" value="ADH_N"/>
    <property type="match status" value="1"/>
</dbReference>
<proteinExistence type="inferred from homology"/>
<evidence type="ECO:0000256" key="10">
    <source>
        <dbReference type="ARBA" id="ARBA00023160"/>
    </source>
</evidence>
<comment type="catalytic activity">
    <reaction evidence="12">
        <text>a 2,3-saturated acyl-[ACP] + NADP(+) = a (2E)-enoyl-[ACP] + NADPH + H(+)</text>
        <dbReference type="Rhea" id="RHEA:22564"/>
        <dbReference type="Rhea" id="RHEA-COMP:9925"/>
        <dbReference type="Rhea" id="RHEA-COMP:9926"/>
        <dbReference type="ChEBI" id="CHEBI:15378"/>
        <dbReference type="ChEBI" id="CHEBI:57783"/>
        <dbReference type="ChEBI" id="CHEBI:58349"/>
        <dbReference type="ChEBI" id="CHEBI:78784"/>
        <dbReference type="ChEBI" id="CHEBI:78785"/>
        <dbReference type="EC" id="1.3.1.104"/>
    </reaction>
</comment>
<evidence type="ECO:0000256" key="1">
    <source>
        <dbReference type="ARBA" id="ARBA00004173"/>
    </source>
</evidence>
<evidence type="ECO:0000256" key="4">
    <source>
        <dbReference type="ARBA" id="ARBA00022832"/>
    </source>
</evidence>
<dbReference type="SMART" id="SM00829">
    <property type="entry name" value="PKS_ER"/>
    <property type="match status" value="1"/>
</dbReference>
<dbReference type="GO" id="GO:0005739">
    <property type="term" value="C:mitochondrion"/>
    <property type="evidence" value="ECO:0007669"/>
    <property type="project" value="UniProtKB-SubCell"/>
</dbReference>
<sequence>MISMRPFGITRRAYSTSNITVDALVYGSYGKPSDVLKWHSYKLPALTANTLHVKFLASPINPADVNQVQGAYPFKPPFRSLGDQDSTPYAVGGNEGVAEVIAVGDQVQGIQVGDHVLPNPGFGTWRNFASGAANDFQVLPKRKNVSIIQEATLSVNPCTAYRMLKDFVPLQPGDYVIQNGANSAVGQSVIQLAKAWGLNTINVIRDRPNLDELKQSLEQLGATHVLTEEMLRSHDTKTLIKQWGSPKLGLNCVGGKAATEMARHLKANGQYVTYGAMARAPLALPASLLIFKNLSFHGFWMTRWTDTHNAQERATMVEDLLDLMDQDKLNEVAWTRVNWEAKDVVTAVEQGIQGYGSGKQIILFD</sequence>
<dbReference type="GO" id="GO:0006633">
    <property type="term" value="P:fatty acid biosynthetic process"/>
    <property type="evidence" value="ECO:0007669"/>
    <property type="project" value="UniProtKB-KW"/>
</dbReference>
<dbReference type="InterPro" id="IPR036291">
    <property type="entry name" value="NAD(P)-bd_dom_sf"/>
</dbReference>
<keyword evidence="6" id="KW-0809">Transit peptide</keyword>
<evidence type="ECO:0000313" key="14">
    <source>
        <dbReference type="EMBL" id="ORX43710.1"/>
    </source>
</evidence>
<keyword evidence="5" id="KW-0521">NADP</keyword>
<dbReference type="InterPro" id="IPR011032">
    <property type="entry name" value="GroES-like_sf"/>
</dbReference>
<evidence type="ECO:0000256" key="2">
    <source>
        <dbReference type="ARBA" id="ARBA00010371"/>
    </source>
</evidence>
<comment type="caution">
    <text evidence="14">The sequence shown here is derived from an EMBL/GenBank/DDBJ whole genome shotgun (WGS) entry which is preliminary data.</text>
</comment>
<protein>
    <recommendedName>
        <fullName evidence="11">enoyl-[acyl-carrier-protein] reductase</fullName>
        <ecNumber evidence="11">1.3.1.104</ecNumber>
    </recommendedName>
</protein>
<keyword evidence="7" id="KW-0560">Oxidoreductase</keyword>
<comment type="subcellular location">
    <subcellularLocation>
        <location evidence="1">Mitochondrion</location>
    </subcellularLocation>
</comment>
<gene>
    <name evidence="14" type="ORF">DM01DRAFT_1312899</name>
</gene>
<dbReference type="SUPFAM" id="SSF51735">
    <property type="entry name" value="NAD(P)-binding Rossmann-fold domains"/>
    <property type="match status" value="1"/>
</dbReference>
<dbReference type="SUPFAM" id="SSF50129">
    <property type="entry name" value="GroES-like"/>
    <property type="match status" value="1"/>
</dbReference>
<dbReference type="Gene3D" id="3.40.50.720">
    <property type="entry name" value="NAD(P)-binding Rossmann-like Domain"/>
    <property type="match status" value="1"/>
</dbReference>
<dbReference type="Proteomes" id="UP000242146">
    <property type="component" value="Unassembled WGS sequence"/>
</dbReference>
<dbReference type="InterPro" id="IPR013154">
    <property type="entry name" value="ADH-like_N"/>
</dbReference>
<evidence type="ECO:0000259" key="13">
    <source>
        <dbReference type="SMART" id="SM00829"/>
    </source>
</evidence>
<dbReference type="OrthoDB" id="7482721at2759"/>
<dbReference type="STRING" id="101127.A0A1X2G3I9"/>
<keyword evidence="3" id="KW-0444">Lipid biosynthesis</keyword>
<keyword evidence="9" id="KW-0496">Mitochondrion</keyword>
<reference evidence="14 15" key="1">
    <citation type="submission" date="2016-07" db="EMBL/GenBank/DDBJ databases">
        <title>Pervasive Adenine N6-methylation of Active Genes in Fungi.</title>
        <authorList>
            <consortium name="DOE Joint Genome Institute"/>
            <person name="Mondo S.J."/>
            <person name="Dannebaum R.O."/>
            <person name="Kuo R.C."/>
            <person name="Labutti K."/>
            <person name="Haridas S."/>
            <person name="Kuo A."/>
            <person name="Salamov A."/>
            <person name="Ahrendt S.R."/>
            <person name="Lipzen A."/>
            <person name="Sullivan W."/>
            <person name="Andreopoulos W.B."/>
            <person name="Clum A."/>
            <person name="Lindquist E."/>
            <person name="Daum C."/>
            <person name="Ramamoorthy G.K."/>
            <person name="Gryganskyi A."/>
            <person name="Culley D."/>
            <person name="Magnuson J.K."/>
            <person name="James T.Y."/>
            <person name="O'Malley M.A."/>
            <person name="Stajich J.E."/>
            <person name="Spatafora J.W."/>
            <person name="Visel A."/>
            <person name="Grigoriev I.V."/>
        </authorList>
    </citation>
    <scope>NUCLEOTIDE SEQUENCE [LARGE SCALE GENOMIC DNA]</scope>
    <source>
        <strain evidence="14 15">NRRL 3301</strain>
    </source>
</reference>
<accession>A0A1X2G3I9</accession>
<evidence type="ECO:0000313" key="15">
    <source>
        <dbReference type="Proteomes" id="UP000242146"/>
    </source>
</evidence>
<dbReference type="PANTHER" id="PTHR43981:SF2">
    <property type="entry name" value="ENOYL-[ACYL-CARRIER-PROTEIN] REDUCTASE, MITOCHONDRIAL"/>
    <property type="match status" value="1"/>
</dbReference>
<dbReference type="InterPro" id="IPR013149">
    <property type="entry name" value="ADH-like_C"/>
</dbReference>
<evidence type="ECO:0000256" key="11">
    <source>
        <dbReference type="ARBA" id="ARBA00038963"/>
    </source>
</evidence>
<evidence type="ECO:0000256" key="5">
    <source>
        <dbReference type="ARBA" id="ARBA00022857"/>
    </source>
</evidence>
<dbReference type="EMBL" id="MCGT01000053">
    <property type="protein sequence ID" value="ORX43710.1"/>
    <property type="molecule type" value="Genomic_DNA"/>
</dbReference>
<dbReference type="GO" id="GO:0141148">
    <property type="term" value="F:enoyl-[acyl-carrier-protein] reductase (NADPH) activity"/>
    <property type="evidence" value="ECO:0007669"/>
    <property type="project" value="UniProtKB-EC"/>
</dbReference>
<organism evidence="14 15">
    <name type="scientific">Hesseltinella vesiculosa</name>
    <dbReference type="NCBI Taxonomy" id="101127"/>
    <lineage>
        <taxon>Eukaryota</taxon>
        <taxon>Fungi</taxon>
        <taxon>Fungi incertae sedis</taxon>
        <taxon>Mucoromycota</taxon>
        <taxon>Mucoromycotina</taxon>
        <taxon>Mucoromycetes</taxon>
        <taxon>Mucorales</taxon>
        <taxon>Cunninghamellaceae</taxon>
        <taxon>Hesseltinella</taxon>
    </lineage>
</organism>
<keyword evidence="4" id="KW-0276">Fatty acid metabolism</keyword>
<evidence type="ECO:0000256" key="12">
    <source>
        <dbReference type="ARBA" id="ARBA00048843"/>
    </source>
</evidence>
<dbReference type="AlphaFoldDB" id="A0A1X2G3I9"/>
<keyword evidence="15" id="KW-1185">Reference proteome</keyword>
<dbReference type="Pfam" id="PF00107">
    <property type="entry name" value="ADH_zinc_N"/>
    <property type="match status" value="1"/>
</dbReference>
<comment type="similarity">
    <text evidence="2">Belongs to the zinc-containing alcohol dehydrogenase family. Quinone oxidoreductase subfamily.</text>
</comment>
<dbReference type="PANTHER" id="PTHR43981">
    <property type="entry name" value="ENOYL-[ACYL-CARRIER-PROTEIN] REDUCTASE, MITOCHONDRIAL"/>
    <property type="match status" value="1"/>
</dbReference>
<evidence type="ECO:0000256" key="7">
    <source>
        <dbReference type="ARBA" id="ARBA00023002"/>
    </source>
</evidence>
<keyword evidence="10" id="KW-0275">Fatty acid biosynthesis</keyword>
<feature type="domain" description="Enoyl reductase (ER)" evidence="13">
    <location>
        <begin position="31"/>
        <end position="362"/>
    </location>
</feature>
<dbReference type="Gene3D" id="3.90.180.10">
    <property type="entry name" value="Medium-chain alcohol dehydrogenases, catalytic domain"/>
    <property type="match status" value="1"/>
</dbReference>
<evidence type="ECO:0000256" key="8">
    <source>
        <dbReference type="ARBA" id="ARBA00023098"/>
    </source>
</evidence>
<name>A0A1X2G3I9_9FUNG</name>
<dbReference type="FunFam" id="3.40.50.720:FF:000112">
    <property type="entry name" value="Enoyl-[acyl-carrier-protein] reductase 1, mitochondrial"/>
    <property type="match status" value="1"/>
</dbReference>
<keyword evidence="8" id="KW-0443">Lipid metabolism</keyword>
<dbReference type="EC" id="1.3.1.104" evidence="11"/>